<name>A0A8T8IV37_9CAUD</name>
<keyword evidence="3" id="KW-1185">Reference proteome</keyword>
<reference evidence="2" key="1">
    <citation type="submission" date="2021-02" db="EMBL/GenBank/DDBJ databases">
        <authorList>
            <person name="Qin X."/>
            <person name="Gong M."/>
            <person name="Yang H."/>
        </authorList>
    </citation>
    <scope>NUCLEOTIDE SEQUENCE</scope>
</reference>
<organism evidence="2 3">
    <name type="scientific">Pseudomonas phage phiGM22-3</name>
    <dbReference type="NCBI Taxonomy" id="2816462"/>
    <lineage>
        <taxon>Viruses</taxon>
        <taxon>Duplodnaviria</taxon>
        <taxon>Heunggongvirae</taxon>
        <taxon>Uroviricota</taxon>
        <taxon>Caudoviricetes</taxon>
        <taxon>Autographivirales</taxon>
        <taxon>Autoscriptoviridae</taxon>
        <taxon>Tunggulvirus</taxon>
        <taxon>Tunggulvirus GM223</taxon>
    </lineage>
</organism>
<evidence type="ECO:0000313" key="3">
    <source>
        <dbReference type="Proteomes" id="UP000676975"/>
    </source>
</evidence>
<evidence type="ECO:0000256" key="1">
    <source>
        <dbReference type="SAM" id="MobiDB-lite"/>
    </source>
</evidence>
<feature type="region of interest" description="Disordered" evidence="1">
    <location>
        <begin position="26"/>
        <end position="50"/>
    </location>
</feature>
<proteinExistence type="predicted"/>
<protein>
    <submittedName>
        <fullName evidence="2">Uncharacterized protein</fullName>
    </submittedName>
</protein>
<evidence type="ECO:0000313" key="2">
    <source>
        <dbReference type="EMBL" id="QTZ83297.1"/>
    </source>
</evidence>
<dbReference type="Proteomes" id="UP000676975">
    <property type="component" value="Segment"/>
</dbReference>
<sequence>MNERCRCCQLHPDLCQALPLKPSKGNKLVQGFKSPRHRKLRKYKQWSGPS</sequence>
<gene>
    <name evidence="2" type="ORF">phiGM223_31</name>
</gene>
<accession>A0A8T8IV37</accession>
<dbReference type="EMBL" id="MW627366">
    <property type="protein sequence ID" value="QTZ83297.1"/>
    <property type="molecule type" value="Genomic_DNA"/>
</dbReference>
<feature type="compositionally biased region" description="Basic residues" evidence="1">
    <location>
        <begin position="34"/>
        <end position="44"/>
    </location>
</feature>